<dbReference type="PRINTS" id="PR00991">
    <property type="entry name" value="6PFRUCTKNASE"/>
</dbReference>
<dbReference type="STRING" id="145388.A0A0D2N3M9"/>
<evidence type="ECO:0000259" key="4">
    <source>
        <dbReference type="Pfam" id="PF01591"/>
    </source>
</evidence>
<dbReference type="SUPFAM" id="SSF52540">
    <property type="entry name" value="P-loop containing nucleoside triphosphate hydrolases"/>
    <property type="match status" value="1"/>
</dbReference>
<dbReference type="GO" id="GO:0005524">
    <property type="term" value="F:ATP binding"/>
    <property type="evidence" value="ECO:0007669"/>
    <property type="project" value="UniProtKB-KW"/>
</dbReference>
<dbReference type="KEGG" id="mng:MNEG_7294"/>
<sequence length="234" mass="25616">MDESSSGGFAFRGAPNSAPDGFLRPASSIKELKELVRKVISFKDLRLVSTDGCEDYTEADLWAERRRSNPSSNGPSSSSNIDAHIPSGVTVDNGRLAVVMVGLPARGKTFLCNKLLAYLNWLGHPTSHFNVGNYRRRQRGDERQDASFFDHNNAVRGCGGWRGGDVGQAGRAARELAFRAALQDMISCLVQDRCQVAIYDATNSTCERRAVLASELKAAGLRFLFIESICNEPQ</sequence>
<keyword evidence="5" id="KW-0808">Transferase</keyword>
<dbReference type="GO" id="GO:0006003">
    <property type="term" value="P:fructose 2,6-bisphosphate metabolic process"/>
    <property type="evidence" value="ECO:0007669"/>
    <property type="project" value="InterPro"/>
</dbReference>
<dbReference type="AlphaFoldDB" id="A0A0D2N3M9"/>
<feature type="domain" description="6-phosphofructo-2-kinase" evidence="4">
    <location>
        <begin position="91"/>
        <end position="233"/>
    </location>
</feature>
<evidence type="ECO:0000256" key="2">
    <source>
        <dbReference type="ARBA" id="ARBA00022840"/>
    </source>
</evidence>
<protein>
    <submittedName>
        <fullName evidence="5">Putative 6-phosphofructo-2-kinase PB17E12.14c</fullName>
        <ecNumber evidence="5">3.1.3.46</ecNumber>
    </submittedName>
</protein>
<dbReference type="InterPro" id="IPR027417">
    <property type="entry name" value="P-loop_NTPase"/>
</dbReference>
<keyword evidence="6" id="KW-1185">Reference proteome</keyword>
<dbReference type="Gene3D" id="3.40.50.300">
    <property type="entry name" value="P-loop containing nucleotide triphosphate hydrolases"/>
    <property type="match status" value="1"/>
</dbReference>
<organism evidence="5 6">
    <name type="scientific">Monoraphidium neglectum</name>
    <dbReference type="NCBI Taxonomy" id="145388"/>
    <lineage>
        <taxon>Eukaryota</taxon>
        <taxon>Viridiplantae</taxon>
        <taxon>Chlorophyta</taxon>
        <taxon>core chlorophytes</taxon>
        <taxon>Chlorophyceae</taxon>
        <taxon>CS clade</taxon>
        <taxon>Sphaeropleales</taxon>
        <taxon>Selenastraceae</taxon>
        <taxon>Monoraphidium</taxon>
    </lineage>
</organism>
<dbReference type="InterPro" id="IPR003094">
    <property type="entry name" value="6Pfruct_kin"/>
</dbReference>
<keyword evidence="5" id="KW-0418">Kinase</keyword>
<feature type="non-terminal residue" evidence="5">
    <location>
        <position position="234"/>
    </location>
</feature>
<keyword evidence="1" id="KW-0547">Nucleotide-binding</keyword>
<dbReference type="PANTHER" id="PTHR10606">
    <property type="entry name" value="6-PHOSPHOFRUCTO-2-KINASE/FRUCTOSE-2,6-BISPHOSPHATASE"/>
    <property type="match status" value="1"/>
</dbReference>
<evidence type="ECO:0000313" key="5">
    <source>
        <dbReference type="EMBL" id="KIZ00666.1"/>
    </source>
</evidence>
<dbReference type="GO" id="GO:0006000">
    <property type="term" value="P:fructose metabolic process"/>
    <property type="evidence" value="ECO:0007669"/>
    <property type="project" value="InterPro"/>
</dbReference>
<reference evidence="5 6" key="1">
    <citation type="journal article" date="2013" name="BMC Genomics">
        <title>Reconstruction of the lipid metabolism for the microalga Monoraphidium neglectum from its genome sequence reveals characteristics suitable for biofuel production.</title>
        <authorList>
            <person name="Bogen C."/>
            <person name="Al-Dilaimi A."/>
            <person name="Albersmeier A."/>
            <person name="Wichmann J."/>
            <person name="Grundmann M."/>
            <person name="Rupp O."/>
            <person name="Lauersen K.J."/>
            <person name="Blifernez-Klassen O."/>
            <person name="Kalinowski J."/>
            <person name="Goesmann A."/>
            <person name="Mussgnug J.H."/>
            <person name="Kruse O."/>
        </authorList>
    </citation>
    <scope>NUCLEOTIDE SEQUENCE [LARGE SCALE GENOMIC DNA]</scope>
    <source>
        <strain evidence="5 6">SAG 48.87</strain>
    </source>
</reference>
<dbReference type="GO" id="GO:0004331">
    <property type="term" value="F:fructose-2,6-bisphosphate 2-phosphatase activity"/>
    <property type="evidence" value="ECO:0007669"/>
    <property type="project" value="UniProtKB-EC"/>
</dbReference>
<dbReference type="InterPro" id="IPR013079">
    <property type="entry name" value="6Phosfructo_kin"/>
</dbReference>
<evidence type="ECO:0000256" key="1">
    <source>
        <dbReference type="ARBA" id="ARBA00022741"/>
    </source>
</evidence>
<dbReference type="PANTHER" id="PTHR10606:SF44">
    <property type="entry name" value="6-PHOSPHOFRUCTO 2-KINASE_FRUCTOSE 2,6-BISPHOSPHATASE LONG FORM"/>
    <property type="match status" value="1"/>
</dbReference>
<dbReference type="RefSeq" id="XP_013899685.1">
    <property type="nucleotide sequence ID" value="XM_014044231.1"/>
</dbReference>
<dbReference type="EC" id="3.1.3.46" evidence="5"/>
<dbReference type="GeneID" id="25740170"/>
<evidence type="ECO:0000313" key="6">
    <source>
        <dbReference type="Proteomes" id="UP000054498"/>
    </source>
</evidence>
<feature type="region of interest" description="Disordered" evidence="3">
    <location>
        <begin position="66"/>
        <end position="85"/>
    </location>
</feature>
<keyword evidence="2" id="KW-0067">ATP-binding</keyword>
<dbReference type="EMBL" id="KK101496">
    <property type="protein sequence ID" value="KIZ00666.1"/>
    <property type="molecule type" value="Genomic_DNA"/>
</dbReference>
<dbReference type="OrthoDB" id="267323at2759"/>
<accession>A0A0D2N3M9</accession>
<dbReference type="GO" id="GO:0005829">
    <property type="term" value="C:cytosol"/>
    <property type="evidence" value="ECO:0007669"/>
    <property type="project" value="TreeGrafter"/>
</dbReference>
<proteinExistence type="predicted"/>
<keyword evidence="5" id="KW-0378">Hydrolase</keyword>
<gene>
    <name evidence="5" type="ORF">MNEG_7294</name>
</gene>
<dbReference type="Pfam" id="PF01591">
    <property type="entry name" value="6PF2K"/>
    <property type="match status" value="1"/>
</dbReference>
<dbReference type="Proteomes" id="UP000054498">
    <property type="component" value="Unassembled WGS sequence"/>
</dbReference>
<name>A0A0D2N3M9_9CHLO</name>
<dbReference type="GO" id="GO:0003873">
    <property type="term" value="F:6-phosphofructo-2-kinase activity"/>
    <property type="evidence" value="ECO:0007669"/>
    <property type="project" value="InterPro"/>
</dbReference>
<feature type="compositionally biased region" description="Low complexity" evidence="3">
    <location>
        <begin position="69"/>
        <end position="80"/>
    </location>
</feature>
<evidence type="ECO:0000256" key="3">
    <source>
        <dbReference type="SAM" id="MobiDB-lite"/>
    </source>
</evidence>